<proteinExistence type="predicted"/>
<organism evidence="2 3">
    <name type="scientific">Neurospora intermedia</name>
    <dbReference type="NCBI Taxonomy" id="5142"/>
    <lineage>
        <taxon>Eukaryota</taxon>
        <taxon>Fungi</taxon>
        <taxon>Dikarya</taxon>
        <taxon>Ascomycota</taxon>
        <taxon>Pezizomycotina</taxon>
        <taxon>Sordariomycetes</taxon>
        <taxon>Sordariomycetidae</taxon>
        <taxon>Sordariales</taxon>
        <taxon>Sordariaceae</taxon>
        <taxon>Neurospora</taxon>
    </lineage>
</organism>
<dbReference type="Proteomes" id="UP001451303">
    <property type="component" value="Unassembled WGS sequence"/>
</dbReference>
<feature type="region of interest" description="Disordered" evidence="1">
    <location>
        <begin position="191"/>
        <end position="262"/>
    </location>
</feature>
<feature type="compositionally biased region" description="Polar residues" evidence="1">
    <location>
        <begin position="95"/>
        <end position="105"/>
    </location>
</feature>
<feature type="compositionally biased region" description="Polar residues" evidence="1">
    <location>
        <begin position="7"/>
        <end position="24"/>
    </location>
</feature>
<comment type="caution">
    <text evidence="2">The sequence shown here is derived from an EMBL/GenBank/DDBJ whole genome shotgun (WGS) entry which is preliminary data.</text>
</comment>
<feature type="compositionally biased region" description="Polar residues" evidence="1">
    <location>
        <begin position="32"/>
        <end position="45"/>
    </location>
</feature>
<evidence type="ECO:0000256" key="1">
    <source>
        <dbReference type="SAM" id="MobiDB-lite"/>
    </source>
</evidence>
<evidence type="ECO:0000313" key="3">
    <source>
        <dbReference type="Proteomes" id="UP001451303"/>
    </source>
</evidence>
<feature type="region of interest" description="Disordered" evidence="1">
    <location>
        <begin position="1"/>
        <end position="109"/>
    </location>
</feature>
<feature type="compositionally biased region" description="Basic and acidic residues" evidence="1">
    <location>
        <begin position="200"/>
        <end position="225"/>
    </location>
</feature>
<protein>
    <submittedName>
        <fullName evidence="2">Uncharacterized protein</fullName>
    </submittedName>
</protein>
<keyword evidence="3" id="KW-1185">Reference proteome</keyword>
<accession>A0ABR3DGR4</accession>
<dbReference type="EMBL" id="JAVLET010000004">
    <property type="protein sequence ID" value="KAL0470961.1"/>
    <property type="molecule type" value="Genomic_DNA"/>
</dbReference>
<sequence length="262" mass="28507">MELTLRCFSNSAYSQPQRPNSRRTPTVFVFNPLSSQMTSPGPNDSQSERLHPATSSSLSPPPPSPAPLLLNSQPKPPSPLPQGITRSKSLPPILPSNTAQPATTTRKPKPTYSEIASLYQYIWDRIDDLKIITGDLCQRLIALEDTVVALNEGDNTEIFTRKALDMATEGQLIAMIAEQFREMGTKIADRGTDAGLEGDNYGKEGGDGVGIENRHGDEDENKNGDGEENMNGNGSGTQKTNQGREKRKARVSKPDTDSDPDL</sequence>
<name>A0ABR3DGR4_NEUIN</name>
<gene>
    <name evidence="2" type="ORF">QR685DRAFT_525049</name>
</gene>
<evidence type="ECO:0000313" key="2">
    <source>
        <dbReference type="EMBL" id="KAL0470961.1"/>
    </source>
</evidence>
<reference evidence="2 3" key="1">
    <citation type="submission" date="2023-09" db="EMBL/GenBank/DDBJ databases">
        <title>Multi-omics analysis of a traditional fermented food reveals byproduct-associated fungal strains for waste-to-food upcycling.</title>
        <authorList>
            <consortium name="Lawrence Berkeley National Laboratory"/>
            <person name="Rekdal V.M."/>
            <person name="Villalobos-Escobedo J.M."/>
            <person name="Rodriguez-Valeron N."/>
            <person name="Garcia M.O."/>
            <person name="Vasquez D.P."/>
            <person name="Damayanti I."/>
            <person name="Sorensen P.M."/>
            <person name="Baidoo E.E."/>
            <person name="De Carvalho A.C."/>
            <person name="Riley R."/>
            <person name="Lipzen A."/>
            <person name="He G."/>
            <person name="Yan M."/>
            <person name="Haridas S."/>
            <person name="Daum C."/>
            <person name="Yoshinaga Y."/>
            <person name="Ng V."/>
            <person name="Grigoriev I.V."/>
            <person name="Munk R."/>
            <person name="Nuraida L."/>
            <person name="Wijaya C.H."/>
            <person name="Morales P.-C."/>
            <person name="Keasling J.D."/>
        </authorList>
    </citation>
    <scope>NUCLEOTIDE SEQUENCE [LARGE SCALE GENOMIC DNA]</scope>
    <source>
        <strain evidence="2 3">FGSC 2613</strain>
    </source>
</reference>